<dbReference type="GO" id="GO:0031344">
    <property type="term" value="P:regulation of cell projection organization"/>
    <property type="evidence" value="ECO:0007669"/>
    <property type="project" value="TreeGrafter"/>
</dbReference>
<dbReference type="AlphaFoldDB" id="A0AA88LX81"/>
<dbReference type="PANTHER" id="PTHR31508">
    <property type="entry name" value="PROTEIN PITCHFORK"/>
    <property type="match status" value="1"/>
</dbReference>
<dbReference type="GO" id="GO:0008092">
    <property type="term" value="F:cytoskeletal protein binding"/>
    <property type="evidence" value="ECO:0007669"/>
    <property type="project" value="TreeGrafter"/>
</dbReference>
<keyword evidence="2" id="KW-1185">Reference proteome</keyword>
<sequence>MAARNKVSTVTFGSRQERKIFPTHSAPNRMGNEMLTLQSSPTPGPGCYDNHVVGTIVYNLERRPESKKGYTFAARTAPRFLPSFQTVTPSPQQYQQDWSVSQMCCSEIKTPFNSTTPRFISQSARVSCNPGPGTYMLDGTGSKRVSWPMKFGSPDWARVPTLERKALRTELPRDMEFQKHRSRVAYLRLYYP</sequence>
<evidence type="ECO:0008006" key="3">
    <source>
        <dbReference type="Google" id="ProtNLM"/>
    </source>
</evidence>
<dbReference type="EMBL" id="JAVHJS010000020">
    <property type="protein sequence ID" value="KAK2825112.1"/>
    <property type="molecule type" value="Genomic_DNA"/>
</dbReference>
<organism evidence="1 2">
    <name type="scientific">Tachysurus vachellii</name>
    <name type="common">Darkbarbel catfish</name>
    <name type="synonym">Pelteobagrus vachellii</name>
    <dbReference type="NCBI Taxonomy" id="175792"/>
    <lineage>
        <taxon>Eukaryota</taxon>
        <taxon>Metazoa</taxon>
        <taxon>Chordata</taxon>
        <taxon>Craniata</taxon>
        <taxon>Vertebrata</taxon>
        <taxon>Euteleostomi</taxon>
        <taxon>Actinopterygii</taxon>
        <taxon>Neopterygii</taxon>
        <taxon>Teleostei</taxon>
        <taxon>Ostariophysi</taxon>
        <taxon>Siluriformes</taxon>
        <taxon>Bagridae</taxon>
        <taxon>Tachysurus</taxon>
    </lineage>
</organism>
<evidence type="ECO:0000313" key="1">
    <source>
        <dbReference type="EMBL" id="KAK2825112.1"/>
    </source>
</evidence>
<protein>
    <recommendedName>
        <fullName evidence="3">Protein pitchfork</fullName>
    </recommendedName>
</protein>
<dbReference type="InterPro" id="IPR010736">
    <property type="entry name" value="SHIPPO-rpt"/>
</dbReference>
<dbReference type="PANTHER" id="PTHR31508:SF2">
    <property type="entry name" value="PROTEIN PITCHFORK"/>
    <property type="match status" value="1"/>
</dbReference>
<accession>A0AA88LX81</accession>
<proteinExistence type="predicted"/>
<gene>
    <name evidence="1" type="ORF">Q7C36_019039</name>
</gene>
<comment type="caution">
    <text evidence="1">The sequence shown here is derived from an EMBL/GenBank/DDBJ whole genome shotgun (WGS) entry which is preliminary data.</text>
</comment>
<dbReference type="InterPro" id="IPR033602">
    <property type="entry name" value="CIMAP3"/>
</dbReference>
<evidence type="ECO:0000313" key="2">
    <source>
        <dbReference type="Proteomes" id="UP001187315"/>
    </source>
</evidence>
<dbReference type="Pfam" id="PF07004">
    <property type="entry name" value="SHIPPO-rpt"/>
    <property type="match status" value="2"/>
</dbReference>
<dbReference type="Proteomes" id="UP001187315">
    <property type="component" value="Unassembled WGS sequence"/>
</dbReference>
<reference evidence="1" key="1">
    <citation type="submission" date="2023-08" db="EMBL/GenBank/DDBJ databases">
        <title>Pelteobagrus vachellii genome.</title>
        <authorList>
            <person name="Liu H."/>
        </authorList>
    </citation>
    <scope>NUCLEOTIDE SEQUENCE</scope>
    <source>
        <strain evidence="1">PRFRI_2022a</strain>
        <tissue evidence="1">Muscle</tissue>
    </source>
</reference>
<name>A0AA88LX81_TACVA</name>